<name>A0A0A8YM58_ARUDO</name>
<reference evidence="1" key="1">
    <citation type="submission" date="2014-09" db="EMBL/GenBank/DDBJ databases">
        <authorList>
            <person name="Magalhaes I.L.F."/>
            <person name="Oliveira U."/>
            <person name="Santos F.R."/>
            <person name="Vidigal T.H.D.A."/>
            <person name="Brescovit A.D."/>
            <person name="Santos A.J."/>
        </authorList>
    </citation>
    <scope>NUCLEOTIDE SEQUENCE</scope>
    <source>
        <tissue evidence="1">Shoot tissue taken approximately 20 cm above the soil surface</tissue>
    </source>
</reference>
<organism evidence="1">
    <name type="scientific">Arundo donax</name>
    <name type="common">Giant reed</name>
    <name type="synonym">Donax arundinaceus</name>
    <dbReference type="NCBI Taxonomy" id="35708"/>
    <lineage>
        <taxon>Eukaryota</taxon>
        <taxon>Viridiplantae</taxon>
        <taxon>Streptophyta</taxon>
        <taxon>Embryophyta</taxon>
        <taxon>Tracheophyta</taxon>
        <taxon>Spermatophyta</taxon>
        <taxon>Magnoliopsida</taxon>
        <taxon>Liliopsida</taxon>
        <taxon>Poales</taxon>
        <taxon>Poaceae</taxon>
        <taxon>PACMAD clade</taxon>
        <taxon>Arundinoideae</taxon>
        <taxon>Arundineae</taxon>
        <taxon>Arundo</taxon>
    </lineage>
</organism>
<dbReference type="AlphaFoldDB" id="A0A0A8YM58"/>
<evidence type="ECO:0000313" key="1">
    <source>
        <dbReference type="EMBL" id="JAD26643.1"/>
    </source>
</evidence>
<sequence length="38" mass="4293">MKILPVPIFQLYIVNGGSKCAVLQKVTVLLFRYSKLLV</sequence>
<accession>A0A0A8YM58</accession>
<dbReference type="EMBL" id="GBRH01271252">
    <property type="protein sequence ID" value="JAD26643.1"/>
    <property type="molecule type" value="Transcribed_RNA"/>
</dbReference>
<reference evidence="1" key="2">
    <citation type="journal article" date="2015" name="Data Brief">
        <title>Shoot transcriptome of the giant reed, Arundo donax.</title>
        <authorList>
            <person name="Barrero R.A."/>
            <person name="Guerrero F.D."/>
            <person name="Moolhuijzen P."/>
            <person name="Goolsby J.A."/>
            <person name="Tidwell J."/>
            <person name="Bellgard S.E."/>
            <person name="Bellgard M.I."/>
        </authorList>
    </citation>
    <scope>NUCLEOTIDE SEQUENCE</scope>
    <source>
        <tissue evidence="1">Shoot tissue taken approximately 20 cm above the soil surface</tissue>
    </source>
</reference>
<proteinExistence type="predicted"/>
<protein>
    <submittedName>
        <fullName evidence="1">Uncharacterized protein</fullName>
    </submittedName>
</protein>